<dbReference type="Gene3D" id="3.50.30.30">
    <property type="match status" value="1"/>
</dbReference>
<protein>
    <submittedName>
        <fullName evidence="12">S8 family serine peptidase</fullName>
    </submittedName>
</protein>
<dbReference type="PANTHER" id="PTHR43806">
    <property type="entry name" value="PEPTIDASE S8"/>
    <property type="match status" value="1"/>
</dbReference>
<evidence type="ECO:0000259" key="9">
    <source>
        <dbReference type="Pfam" id="PF00082"/>
    </source>
</evidence>
<keyword evidence="2" id="KW-0964">Secreted</keyword>
<feature type="active site" description="Charge relay system" evidence="6 7">
    <location>
        <position position="165"/>
    </location>
</feature>
<dbReference type="PROSITE" id="PS51892">
    <property type="entry name" value="SUBTILASE"/>
    <property type="match status" value="1"/>
</dbReference>
<dbReference type="InterPro" id="IPR036852">
    <property type="entry name" value="Peptidase_S8/S53_dom_sf"/>
</dbReference>
<feature type="domain" description="Fervidolysin-like N-terminal prodomain" evidence="11">
    <location>
        <begin position="26"/>
        <end position="82"/>
    </location>
</feature>
<dbReference type="Pfam" id="PF02225">
    <property type="entry name" value="PA"/>
    <property type="match status" value="1"/>
</dbReference>
<feature type="active site" description="Charge relay system" evidence="6 7">
    <location>
        <position position="132"/>
    </location>
</feature>
<dbReference type="PRINTS" id="PR00723">
    <property type="entry name" value="SUBTILISIN"/>
</dbReference>
<dbReference type="Proteomes" id="UP000566711">
    <property type="component" value="Unassembled WGS sequence"/>
</dbReference>
<dbReference type="Pfam" id="PF00082">
    <property type="entry name" value="Peptidase_S8"/>
    <property type="match status" value="2"/>
</dbReference>
<comment type="caution">
    <text evidence="12">The sequence shown here is derived from an EMBL/GenBank/DDBJ whole genome shotgun (WGS) entry which is preliminary data.</text>
</comment>
<dbReference type="InterPro" id="IPR000209">
    <property type="entry name" value="Peptidase_S8/S53_dom"/>
</dbReference>
<dbReference type="GO" id="GO:0004252">
    <property type="term" value="F:serine-type endopeptidase activity"/>
    <property type="evidence" value="ECO:0007669"/>
    <property type="project" value="UniProtKB-UniRule"/>
</dbReference>
<feature type="domain" description="Peptidase S8/S53" evidence="9">
    <location>
        <begin position="127"/>
        <end position="316"/>
    </location>
</feature>
<dbReference type="GO" id="GO:0005615">
    <property type="term" value="C:extracellular space"/>
    <property type="evidence" value="ECO:0007669"/>
    <property type="project" value="TreeGrafter"/>
</dbReference>
<keyword evidence="4 7" id="KW-0378">Hydrolase</keyword>
<dbReference type="PROSITE" id="PS00137">
    <property type="entry name" value="SUBTILASE_HIS"/>
    <property type="match status" value="1"/>
</dbReference>
<evidence type="ECO:0000259" key="10">
    <source>
        <dbReference type="Pfam" id="PF02225"/>
    </source>
</evidence>
<keyword evidence="5 7" id="KW-0720">Serine protease</keyword>
<sequence length="509" mass="51507">MTLLAAAAGAHCAAASAAAADGTVRVIVGFKAGTVANGKAALAAAQGNIVQDLPEISASAAQVPAKALDGLRNNPLIEFVEPDQKRMPFAASTPSTGAPYQLGQQVPYGIAMVQADQLPDTYASNRMLCIIDSGIDLAHEDLHGNHVTGDTNPGTGNWYTDENHHGTHVAGTIAAINNAGVGVVGVNPGRQLNLHIVKVFGADGWAYTSTLIAAANKCGAAGANVISMSLGGGDRSIAEERAFDGLARRGVLSIAAAGNDGNDTQSYPAGYSSVMSIGALDQNQQIATFSQFTPKVELSAPGVDVLSTVPMGTGRAASLAVGATSYAPREMDGSPAASAHAPLADFGLGTATDSTMAGKVCLIKRGSVSFATKVSNCQASGGVGAVVYNNVAGGLNGTLGTTVTTIPSVGVSDTEGASLLTQVGQQANLTVTATNYALYNGTSMATPHVSAVAALVWSYFPQCSASQIRSSLDKSALDLGTPGRDPYFGYGLVQAKAAYDRIRSQGCGN</sequence>
<reference evidence="12 13" key="1">
    <citation type="submission" date="2020-07" db="EMBL/GenBank/DDBJ databases">
        <title>Novel species isolated from subtropical streams in China.</title>
        <authorList>
            <person name="Lu H."/>
        </authorList>
    </citation>
    <scope>NUCLEOTIDE SEQUENCE [LARGE SCALE GENOMIC DNA]</scope>
    <source>
        <strain evidence="12 13">FT3S</strain>
    </source>
</reference>
<evidence type="ECO:0000256" key="3">
    <source>
        <dbReference type="ARBA" id="ARBA00022670"/>
    </source>
</evidence>
<name>A0A7W2EMH3_9BURK</name>
<dbReference type="GO" id="GO:0006508">
    <property type="term" value="P:proteolysis"/>
    <property type="evidence" value="ECO:0007669"/>
    <property type="project" value="UniProtKB-KW"/>
</dbReference>
<dbReference type="Gene3D" id="3.40.50.200">
    <property type="entry name" value="Peptidase S8/S53 domain"/>
    <property type="match status" value="1"/>
</dbReference>
<organism evidence="12 13">
    <name type="scientific">Rugamonas fusca</name>
    <dbReference type="NCBI Taxonomy" id="2758568"/>
    <lineage>
        <taxon>Bacteria</taxon>
        <taxon>Pseudomonadati</taxon>
        <taxon>Pseudomonadota</taxon>
        <taxon>Betaproteobacteria</taxon>
        <taxon>Burkholderiales</taxon>
        <taxon>Oxalobacteraceae</taxon>
        <taxon>Telluria group</taxon>
        <taxon>Rugamonas</taxon>
    </lineage>
</organism>
<evidence type="ECO:0000256" key="2">
    <source>
        <dbReference type="ARBA" id="ARBA00022512"/>
    </source>
</evidence>
<evidence type="ECO:0000256" key="6">
    <source>
        <dbReference type="PIRSR" id="PIRSR615500-1"/>
    </source>
</evidence>
<feature type="chain" id="PRO_5030747030" evidence="8">
    <location>
        <begin position="20"/>
        <end position="509"/>
    </location>
</feature>
<evidence type="ECO:0000256" key="5">
    <source>
        <dbReference type="ARBA" id="ARBA00022825"/>
    </source>
</evidence>
<evidence type="ECO:0000256" key="4">
    <source>
        <dbReference type="ARBA" id="ARBA00022801"/>
    </source>
</evidence>
<proteinExistence type="inferred from homology"/>
<dbReference type="PANTHER" id="PTHR43806:SF11">
    <property type="entry name" value="CEREVISIN-RELATED"/>
    <property type="match status" value="1"/>
</dbReference>
<dbReference type="InterPro" id="IPR015500">
    <property type="entry name" value="Peptidase_S8_subtilisin-rel"/>
</dbReference>
<evidence type="ECO:0000259" key="11">
    <source>
        <dbReference type="Pfam" id="PF22148"/>
    </source>
</evidence>
<dbReference type="AlphaFoldDB" id="A0A7W2EMH3"/>
<dbReference type="SUPFAM" id="SSF52743">
    <property type="entry name" value="Subtilisin-like"/>
    <property type="match status" value="1"/>
</dbReference>
<evidence type="ECO:0000313" key="13">
    <source>
        <dbReference type="Proteomes" id="UP000566711"/>
    </source>
</evidence>
<keyword evidence="2" id="KW-0134">Cell wall</keyword>
<accession>A0A7W2EMH3</accession>
<dbReference type="Gene3D" id="3.30.70.80">
    <property type="entry name" value="Peptidase S8 propeptide/proteinase inhibitor I9"/>
    <property type="match status" value="1"/>
</dbReference>
<evidence type="ECO:0000313" key="12">
    <source>
        <dbReference type="EMBL" id="MBA5608470.1"/>
    </source>
</evidence>
<feature type="domain" description="PA" evidence="10">
    <location>
        <begin position="350"/>
        <end position="419"/>
    </location>
</feature>
<evidence type="ECO:0000256" key="7">
    <source>
        <dbReference type="PROSITE-ProRule" id="PRU01240"/>
    </source>
</evidence>
<gene>
    <name evidence="12" type="ORF">H3H36_24275</name>
</gene>
<feature type="signal peptide" evidence="8">
    <location>
        <begin position="1"/>
        <end position="19"/>
    </location>
</feature>
<dbReference type="Pfam" id="PF22148">
    <property type="entry name" value="Fervidolysin_NPro-like"/>
    <property type="match status" value="1"/>
</dbReference>
<dbReference type="EMBL" id="JACEZS010000032">
    <property type="protein sequence ID" value="MBA5608470.1"/>
    <property type="molecule type" value="Genomic_DNA"/>
</dbReference>
<evidence type="ECO:0000256" key="1">
    <source>
        <dbReference type="ARBA" id="ARBA00011073"/>
    </source>
</evidence>
<dbReference type="PROSITE" id="PS00138">
    <property type="entry name" value="SUBTILASE_SER"/>
    <property type="match status" value="1"/>
</dbReference>
<dbReference type="InterPro" id="IPR050131">
    <property type="entry name" value="Peptidase_S8_subtilisin-like"/>
</dbReference>
<keyword evidence="13" id="KW-1185">Reference proteome</keyword>
<comment type="similarity">
    <text evidence="1 7">Belongs to the peptidase S8 family.</text>
</comment>
<feature type="active site" description="Charge relay system" evidence="6 7">
    <location>
        <position position="443"/>
    </location>
</feature>
<keyword evidence="8" id="KW-0732">Signal</keyword>
<dbReference type="InterPro" id="IPR003137">
    <property type="entry name" value="PA_domain"/>
</dbReference>
<dbReference type="InterPro" id="IPR023828">
    <property type="entry name" value="Peptidase_S8_Ser-AS"/>
</dbReference>
<dbReference type="InterPro" id="IPR054399">
    <property type="entry name" value="Fervidolysin-like_N_prodom"/>
</dbReference>
<evidence type="ECO:0000256" key="8">
    <source>
        <dbReference type="SAM" id="SignalP"/>
    </source>
</evidence>
<dbReference type="InterPro" id="IPR022398">
    <property type="entry name" value="Peptidase_S8_His-AS"/>
</dbReference>
<feature type="domain" description="Peptidase S8/S53" evidence="9">
    <location>
        <begin position="430"/>
        <end position="491"/>
    </location>
</feature>
<dbReference type="InterPro" id="IPR037045">
    <property type="entry name" value="S8pro/Inhibitor_I9_sf"/>
</dbReference>
<keyword evidence="3 7" id="KW-0645">Protease</keyword>